<feature type="region of interest" description="Disordered" evidence="1">
    <location>
        <begin position="212"/>
        <end position="266"/>
    </location>
</feature>
<feature type="region of interest" description="Disordered" evidence="1">
    <location>
        <begin position="1"/>
        <end position="33"/>
    </location>
</feature>
<comment type="caution">
    <text evidence="2">The sequence shown here is derived from an EMBL/GenBank/DDBJ whole genome shotgun (WGS) entry which is preliminary data.</text>
</comment>
<name>X6MKT4_RETFI</name>
<dbReference type="Proteomes" id="UP000023152">
    <property type="component" value="Unassembled WGS sequence"/>
</dbReference>
<feature type="compositionally biased region" description="Basic and acidic residues" evidence="1">
    <location>
        <begin position="1"/>
        <end position="13"/>
    </location>
</feature>
<gene>
    <name evidence="2" type="ORF">RFI_23117</name>
</gene>
<reference evidence="2 3" key="1">
    <citation type="journal article" date="2013" name="Curr. Biol.">
        <title>The Genome of the Foraminiferan Reticulomyxa filosa.</title>
        <authorList>
            <person name="Glockner G."/>
            <person name="Hulsmann N."/>
            <person name="Schleicher M."/>
            <person name="Noegel A.A."/>
            <person name="Eichinger L."/>
            <person name="Gallinger C."/>
            <person name="Pawlowski J."/>
            <person name="Sierra R."/>
            <person name="Euteneuer U."/>
            <person name="Pillet L."/>
            <person name="Moustafa A."/>
            <person name="Platzer M."/>
            <person name="Groth M."/>
            <person name="Szafranski K."/>
            <person name="Schliwa M."/>
        </authorList>
    </citation>
    <scope>NUCLEOTIDE SEQUENCE [LARGE SCALE GENOMIC DNA]</scope>
</reference>
<evidence type="ECO:0000256" key="1">
    <source>
        <dbReference type="SAM" id="MobiDB-lite"/>
    </source>
</evidence>
<proteinExistence type="predicted"/>
<feature type="region of interest" description="Disordered" evidence="1">
    <location>
        <begin position="79"/>
        <end position="120"/>
    </location>
</feature>
<feature type="compositionally biased region" description="Polar residues" evidence="1">
    <location>
        <begin position="18"/>
        <end position="33"/>
    </location>
</feature>
<dbReference type="AlphaFoldDB" id="X6MKT4"/>
<evidence type="ECO:0000313" key="3">
    <source>
        <dbReference type="Proteomes" id="UP000023152"/>
    </source>
</evidence>
<evidence type="ECO:0000313" key="2">
    <source>
        <dbReference type="EMBL" id="ETO14251.1"/>
    </source>
</evidence>
<accession>X6MKT4</accession>
<feature type="non-terminal residue" evidence="2">
    <location>
        <position position="266"/>
    </location>
</feature>
<dbReference type="EMBL" id="ASPP01020142">
    <property type="protein sequence ID" value="ETO14251.1"/>
    <property type="molecule type" value="Genomic_DNA"/>
</dbReference>
<protein>
    <submittedName>
        <fullName evidence="2">Uncharacterized protein</fullName>
    </submittedName>
</protein>
<sequence>EEEKTLTKKDMQFKQKFNRNNSPYHRPQQSNQTIIKKPSKNEDEIDMFAVATAHLQMEELQHPYFTDAAITPSNNNESRHIADLIPLPPTDTYSIDEERDAHDSKSNHNKSQSGNHLLRRHYHFVTPTDDIRETKLDPNRTSLQSPSIELFIRKDEVVTPKKDHDNLNINVNGNATRNHQLHNHLARIDVEKSGKETAIGLPLSSFAKDDTRTAAREKTQKDLFVKENKTDSKEAEKDKTKEYEAKDSHSSHSNPNKPRKSLESLC</sequence>
<keyword evidence="3" id="KW-1185">Reference proteome</keyword>
<feature type="compositionally biased region" description="Basic and acidic residues" evidence="1">
    <location>
        <begin position="212"/>
        <end position="250"/>
    </location>
</feature>
<organism evidence="2 3">
    <name type="scientific">Reticulomyxa filosa</name>
    <dbReference type="NCBI Taxonomy" id="46433"/>
    <lineage>
        <taxon>Eukaryota</taxon>
        <taxon>Sar</taxon>
        <taxon>Rhizaria</taxon>
        <taxon>Retaria</taxon>
        <taxon>Foraminifera</taxon>
        <taxon>Monothalamids</taxon>
        <taxon>Reticulomyxidae</taxon>
        <taxon>Reticulomyxa</taxon>
    </lineage>
</organism>
<feature type="non-terminal residue" evidence="2">
    <location>
        <position position="1"/>
    </location>
</feature>